<protein>
    <submittedName>
        <fullName evidence="1">Uncharacterized protein</fullName>
    </submittedName>
</protein>
<dbReference type="EMBL" id="PKPP01002748">
    <property type="protein sequence ID" value="PWA73373.1"/>
    <property type="molecule type" value="Genomic_DNA"/>
</dbReference>
<keyword evidence="2" id="KW-1185">Reference proteome</keyword>
<reference evidence="1 2" key="1">
    <citation type="journal article" date="2018" name="Mol. Plant">
        <title>The genome of Artemisia annua provides insight into the evolution of Asteraceae family and artemisinin biosynthesis.</title>
        <authorList>
            <person name="Shen Q."/>
            <person name="Zhang L."/>
            <person name="Liao Z."/>
            <person name="Wang S."/>
            <person name="Yan T."/>
            <person name="Shi P."/>
            <person name="Liu M."/>
            <person name="Fu X."/>
            <person name="Pan Q."/>
            <person name="Wang Y."/>
            <person name="Lv Z."/>
            <person name="Lu X."/>
            <person name="Zhang F."/>
            <person name="Jiang W."/>
            <person name="Ma Y."/>
            <person name="Chen M."/>
            <person name="Hao X."/>
            <person name="Li L."/>
            <person name="Tang Y."/>
            <person name="Lv G."/>
            <person name="Zhou Y."/>
            <person name="Sun X."/>
            <person name="Brodelius P.E."/>
            <person name="Rose J.K.C."/>
            <person name="Tang K."/>
        </authorList>
    </citation>
    <scope>NUCLEOTIDE SEQUENCE [LARGE SCALE GENOMIC DNA]</scope>
    <source>
        <strain evidence="2">cv. Huhao1</strain>
        <tissue evidence="1">Leaf</tissue>
    </source>
</reference>
<proteinExistence type="predicted"/>
<organism evidence="1 2">
    <name type="scientific">Artemisia annua</name>
    <name type="common">Sweet wormwood</name>
    <dbReference type="NCBI Taxonomy" id="35608"/>
    <lineage>
        <taxon>Eukaryota</taxon>
        <taxon>Viridiplantae</taxon>
        <taxon>Streptophyta</taxon>
        <taxon>Embryophyta</taxon>
        <taxon>Tracheophyta</taxon>
        <taxon>Spermatophyta</taxon>
        <taxon>Magnoliopsida</taxon>
        <taxon>eudicotyledons</taxon>
        <taxon>Gunneridae</taxon>
        <taxon>Pentapetalae</taxon>
        <taxon>asterids</taxon>
        <taxon>campanulids</taxon>
        <taxon>Asterales</taxon>
        <taxon>Asteraceae</taxon>
        <taxon>Asteroideae</taxon>
        <taxon>Anthemideae</taxon>
        <taxon>Artemisiinae</taxon>
        <taxon>Artemisia</taxon>
    </lineage>
</organism>
<gene>
    <name evidence="1" type="ORF">CTI12_AA122990</name>
</gene>
<dbReference type="OrthoDB" id="1704390at2759"/>
<evidence type="ECO:0000313" key="1">
    <source>
        <dbReference type="EMBL" id="PWA73373.1"/>
    </source>
</evidence>
<dbReference type="Proteomes" id="UP000245207">
    <property type="component" value="Unassembled WGS sequence"/>
</dbReference>
<name>A0A2U1NIM8_ARTAN</name>
<dbReference type="AlphaFoldDB" id="A0A2U1NIM8"/>
<evidence type="ECO:0000313" key="2">
    <source>
        <dbReference type="Proteomes" id="UP000245207"/>
    </source>
</evidence>
<sequence length="169" mass="18435">MASGDGPLNLFQNIFFTFNFLEIGYDYMSCEPFEEETLTLEQNTKYIPHGCRLAFSQALKTVLYKEVAQPDSVQIVTFSMMHASDGSGLESLGEGGGDFLEESTTGNTNIKQCLPKVTDGHFTSAVKVLSSSGVAPYCDDTVKALEAKHPYKLPPSMSSNKFSKLPLVA</sequence>
<comment type="caution">
    <text evidence="1">The sequence shown here is derived from an EMBL/GenBank/DDBJ whole genome shotgun (WGS) entry which is preliminary data.</text>
</comment>
<accession>A0A2U1NIM8</accession>